<dbReference type="PRINTS" id="PR01705">
    <property type="entry name" value="TSP1REPEAT"/>
</dbReference>
<protein>
    <recommendedName>
        <fullName evidence="3">Fibrinogen C-terminal domain-containing protein</fullName>
    </recommendedName>
</protein>
<dbReference type="InterPro" id="IPR014716">
    <property type="entry name" value="Fibrinogen_a/b/g_C_1"/>
</dbReference>
<dbReference type="Proteomes" id="UP001217089">
    <property type="component" value="Unassembled WGS sequence"/>
</dbReference>
<gene>
    <name evidence="4" type="ORF">KUTeg_016427</name>
</gene>
<comment type="caution">
    <text evidence="4">The sequence shown here is derived from an EMBL/GenBank/DDBJ whole genome shotgun (WGS) entry which is preliminary data.</text>
</comment>
<dbReference type="Pfam" id="PF00090">
    <property type="entry name" value="TSP_1"/>
    <property type="match status" value="5"/>
</dbReference>
<accession>A0ABQ9EPM2</accession>
<dbReference type="InterPro" id="IPR000884">
    <property type="entry name" value="TSP1_rpt"/>
</dbReference>
<dbReference type="SMART" id="SM00209">
    <property type="entry name" value="TSP1"/>
    <property type="match status" value="5"/>
</dbReference>
<keyword evidence="2" id="KW-1015">Disulfide bond</keyword>
<dbReference type="Gene3D" id="2.20.100.10">
    <property type="entry name" value="Thrombospondin type-1 (TSP1) repeat"/>
    <property type="match status" value="5"/>
</dbReference>
<dbReference type="Gene3D" id="3.90.215.10">
    <property type="entry name" value="Gamma Fibrinogen, chain A, domain 1"/>
    <property type="match status" value="1"/>
</dbReference>
<dbReference type="PROSITE" id="PS50092">
    <property type="entry name" value="TSP1"/>
    <property type="match status" value="5"/>
</dbReference>
<dbReference type="SUPFAM" id="SSF82895">
    <property type="entry name" value="TSP-1 type 1 repeat"/>
    <property type="match status" value="5"/>
</dbReference>
<evidence type="ECO:0000259" key="3">
    <source>
        <dbReference type="Pfam" id="PF00147"/>
    </source>
</evidence>
<dbReference type="InterPro" id="IPR036383">
    <property type="entry name" value="TSP1_rpt_sf"/>
</dbReference>
<evidence type="ECO:0000313" key="5">
    <source>
        <dbReference type="Proteomes" id="UP001217089"/>
    </source>
</evidence>
<evidence type="ECO:0000256" key="1">
    <source>
        <dbReference type="ARBA" id="ARBA00022737"/>
    </source>
</evidence>
<keyword evidence="5" id="KW-1185">Reference proteome</keyword>
<dbReference type="SUPFAM" id="SSF56496">
    <property type="entry name" value="Fibrinogen C-terminal domain-like"/>
    <property type="match status" value="1"/>
</dbReference>
<proteinExistence type="predicted"/>
<reference evidence="4 5" key="1">
    <citation type="submission" date="2022-12" db="EMBL/GenBank/DDBJ databases">
        <title>Chromosome-level genome of Tegillarca granosa.</title>
        <authorList>
            <person name="Kim J."/>
        </authorList>
    </citation>
    <scope>NUCLEOTIDE SEQUENCE [LARGE SCALE GENOMIC DNA]</scope>
    <source>
        <strain evidence="4">Teg-2019</strain>
        <tissue evidence="4">Adductor muscle</tissue>
    </source>
</reference>
<name>A0ABQ9EPM2_TEGGR</name>
<sequence length="402" mass="44396">MKIQYANPKCINPIEKCFKCEFKKTNIFSVDGVWNEWMEWESCSVSCAGGIQLRHRTCIGPFHGGKNCSDSNEDDRTCNTHPCPVDGKFTDWSDWYTCDVSCGGGIQWRNRSCIGPFHGGAQCDGSYKDNRTCNVNPCPVDGIWNEWSTWDECSVSCGGGSQFRSRSCVGPFNGGYPCAGSNNGTQTCNIFKCPGIHHVTVLTLTGEDCKGSEKGKKRCNSHDCPVDGVWKDWSAWSGCSVTCGGGYSNRSRICDGPYYNGKECEGNSTERLVCGTDPCPIPGEWLEWTSWSRCSKSCGGGTRYRSHECNMTSYGDLTAPCLGNQTQYADCHTFSCDSYPRHCTDLKNLGMVDSGHAEIDPEQRNEKLMVYCDMEAQNGIGVTIVATHICFVYLLCQELSIV</sequence>
<dbReference type="InterPro" id="IPR052065">
    <property type="entry name" value="Compl_asym_regulator"/>
</dbReference>
<organism evidence="4 5">
    <name type="scientific">Tegillarca granosa</name>
    <name type="common">Malaysian cockle</name>
    <name type="synonym">Anadara granosa</name>
    <dbReference type="NCBI Taxonomy" id="220873"/>
    <lineage>
        <taxon>Eukaryota</taxon>
        <taxon>Metazoa</taxon>
        <taxon>Spiralia</taxon>
        <taxon>Lophotrochozoa</taxon>
        <taxon>Mollusca</taxon>
        <taxon>Bivalvia</taxon>
        <taxon>Autobranchia</taxon>
        <taxon>Pteriomorphia</taxon>
        <taxon>Arcoida</taxon>
        <taxon>Arcoidea</taxon>
        <taxon>Arcidae</taxon>
        <taxon>Tegillarca</taxon>
    </lineage>
</organism>
<feature type="domain" description="Fibrinogen C-terminal" evidence="3">
    <location>
        <begin position="340"/>
        <end position="382"/>
    </location>
</feature>
<dbReference type="InterPro" id="IPR036056">
    <property type="entry name" value="Fibrinogen-like_C"/>
</dbReference>
<dbReference type="PANTHER" id="PTHR22906">
    <property type="entry name" value="PROPERDIN"/>
    <property type="match status" value="1"/>
</dbReference>
<evidence type="ECO:0000256" key="2">
    <source>
        <dbReference type="ARBA" id="ARBA00023157"/>
    </source>
</evidence>
<keyword evidence="1" id="KW-0677">Repeat</keyword>
<evidence type="ECO:0000313" key="4">
    <source>
        <dbReference type="EMBL" id="KAJ8305882.1"/>
    </source>
</evidence>
<dbReference type="EMBL" id="JARBDR010000813">
    <property type="protein sequence ID" value="KAJ8305882.1"/>
    <property type="molecule type" value="Genomic_DNA"/>
</dbReference>
<dbReference type="Pfam" id="PF00147">
    <property type="entry name" value="Fibrinogen_C"/>
    <property type="match status" value="1"/>
</dbReference>
<dbReference type="InterPro" id="IPR002181">
    <property type="entry name" value="Fibrinogen_a/b/g_C_dom"/>
</dbReference>
<dbReference type="PANTHER" id="PTHR22906:SF21">
    <property type="entry name" value="SEMA DOMAIN-CONTAINING PROTEIN"/>
    <property type="match status" value="1"/>
</dbReference>